<comment type="caution">
    <text evidence="1">The sequence shown here is derived from an EMBL/GenBank/DDBJ whole genome shotgun (WGS) entry which is preliminary data.</text>
</comment>
<accession>A0A2V1HQ94</accession>
<dbReference type="PANTHER" id="PTHR43881">
    <property type="entry name" value="GAMMA-GLUTAMYLTRANSPEPTIDASE (AFU_ORTHOLOGUE AFUA_4G13580)"/>
    <property type="match status" value="1"/>
</dbReference>
<dbReference type="AlphaFoldDB" id="A0A2V1HQ94"/>
<protein>
    <submittedName>
        <fullName evidence="1">Gamma-glutamyltransferase</fullName>
    </submittedName>
</protein>
<reference evidence="1 2" key="1">
    <citation type="submission" date="2018-05" db="EMBL/GenBank/DDBJ databases">
        <title>Amnibacterium sp. M8JJ-5, whole genome shotgun sequence.</title>
        <authorList>
            <person name="Tuo L."/>
        </authorList>
    </citation>
    <scope>NUCLEOTIDE SEQUENCE [LARGE SCALE GENOMIC DNA]</scope>
    <source>
        <strain evidence="1 2">M8JJ-5</strain>
    </source>
</reference>
<keyword evidence="1" id="KW-0808">Transferase</keyword>
<dbReference type="OrthoDB" id="9781342at2"/>
<dbReference type="Gene3D" id="3.60.20.40">
    <property type="match status" value="1"/>
</dbReference>
<sequence>MPVEPPQTRIRMPSSSLVLFIQDTGGRVRRQAAEATGPTGSASTAHPIATEAALAVLAEGGSAVDAAIAAHLVLAVVAPQATGVGGDLLALVHSGDEVVAFGGTGLTPASMPVDTTAAGATVTVPGFLAACADMHRMFGRLPWERLFEMPIALADGGIHVDGPLHDAAEEQRSRLQPFASSYALLGLAPGDLWRQPELAALLRSVSIRGARAFYEESGGGIASAVASAGGAMQPSDLIGHETMIGSPISSTAEGIALSVQPAPTQGVLLAMAFRWIEGHRDLLSEGNLDHLLVEATGAAFEFRDDAFRGAGLLDEPLAVSLDRATRRDGPRAYLHTAGVATADADGLVVSSLSSVFDDFGSAVLVPELGIVLNNRAEGFTAGANSYRPGARPVHTLAPAMVETADGVMAIATPGADGQVQTLLAILTRHLLLGMPLADAVSRPRWRSQSGDVLVERSFPEGEQAGLIARGHRVVVRPDGIDAFGAVVAAGSREGTTWSLADWRRQTETGAV</sequence>
<dbReference type="EMBL" id="QEOP01000002">
    <property type="protein sequence ID" value="PVZ94511.1"/>
    <property type="molecule type" value="Genomic_DNA"/>
</dbReference>
<dbReference type="PRINTS" id="PR01210">
    <property type="entry name" value="GGTRANSPTASE"/>
</dbReference>
<organism evidence="1 2">
    <name type="scientific">Amnibacterium flavum</name>
    <dbReference type="NCBI Taxonomy" id="2173173"/>
    <lineage>
        <taxon>Bacteria</taxon>
        <taxon>Bacillati</taxon>
        <taxon>Actinomycetota</taxon>
        <taxon>Actinomycetes</taxon>
        <taxon>Micrococcales</taxon>
        <taxon>Microbacteriaceae</taxon>
        <taxon>Amnibacterium</taxon>
    </lineage>
</organism>
<evidence type="ECO:0000313" key="2">
    <source>
        <dbReference type="Proteomes" id="UP000244893"/>
    </source>
</evidence>
<gene>
    <name evidence="1" type="ORF">DDQ50_12485</name>
</gene>
<dbReference type="InterPro" id="IPR043137">
    <property type="entry name" value="GGT_ssub_C"/>
</dbReference>
<dbReference type="InterPro" id="IPR052896">
    <property type="entry name" value="GGT-like_enzyme"/>
</dbReference>
<keyword evidence="2" id="KW-1185">Reference proteome</keyword>
<name>A0A2V1HQ94_9MICO</name>
<evidence type="ECO:0000313" key="1">
    <source>
        <dbReference type="EMBL" id="PVZ94511.1"/>
    </source>
</evidence>
<dbReference type="SUPFAM" id="SSF56235">
    <property type="entry name" value="N-terminal nucleophile aminohydrolases (Ntn hydrolases)"/>
    <property type="match status" value="1"/>
</dbReference>
<dbReference type="InterPro" id="IPR029055">
    <property type="entry name" value="Ntn_hydrolases_N"/>
</dbReference>
<dbReference type="GO" id="GO:0016740">
    <property type="term" value="F:transferase activity"/>
    <property type="evidence" value="ECO:0007669"/>
    <property type="project" value="UniProtKB-KW"/>
</dbReference>
<proteinExistence type="predicted"/>
<dbReference type="PANTHER" id="PTHR43881:SF1">
    <property type="entry name" value="GAMMA-GLUTAMYLTRANSPEPTIDASE (AFU_ORTHOLOGUE AFUA_4G13580)"/>
    <property type="match status" value="1"/>
</dbReference>
<dbReference type="Pfam" id="PF01019">
    <property type="entry name" value="G_glu_transpept"/>
    <property type="match status" value="1"/>
</dbReference>
<dbReference type="Proteomes" id="UP000244893">
    <property type="component" value="Unassembled WGS sequence"/>
</dbReference>